<comment type="caution">
    <text evidence="2">The sequence shown here is derived from an EMBL/GenBank/DDBJ whole genome shotgun (WGS) entry which is preliminary data.</text>
</comment>
<feature type="domain" description="Flavodoxin-like" evidence="1">
    <location>
        <begin position="5"/>
        <end position="66"/>
    </location>
</feature>
<dbReference type="Pfam" id="PF12724">
    <property type="entry name" value="Flavodoxin_5"/>
    <property type="match status" value="1"/>
</dbReference>
<dbReference type="EMBL" id="MBEW02000002">
    <property type="protein sequence ID" value="RDY22060.1"/>
    <property type="molecule type" value="Genomic_DNA"/>
</dbReference>
<proteinExistence type="predicted"/>
<gene>
    <name evidence="2" type="ORF">BBG48_001585</name>
</gene>
<dbReference type="PROSITE" id="PS50902">
    <property type="entry name" value="FLAVODOXIN_LIKE"/>
    <property type="match status" value="1"/>
</dbReference>
<dbReference type="InterPro" id="IPR008254">
    <property type="entry name" value="Flavodoxin/NO_synth"/>
</dbReference>
<dbReference type="InterPro" id="IPR026816">
    <property type="entry name" value="Flavodoxin_dom"/>
</dbReference>
<dbReference type="RefSeq" id="WP_094754456.1">
    <property type="nucleotide sequence ID" value="NZ_MBEW02000002.1"/>
</dbReference>
<name>A0A371INQ1_9FIRM</name>
<organism evidence="2 3">
    <name type="scientific">Criibacterium bergeronii</name>
    <dbReference type="NCBI Taxonomy" id="1871336"/>
    <lineage>
        <taxon>Bacteria</taxon>
        <taxon>Bacillati</taxon>
        <taxon>Bacillota</taxon>
        <taxon>Clostridia</taxon>
        <taxon>Peptostreptococcales</taxon>
        <taxon>Filifactoraceae</taxon>
        <taxon>Criibacterium</taxon>
    </lineage>
</organism>
<protein>
    <recommendedName>
        <fullName evidence="1">Flavodoxin-like domain-containing protein</fullName>
    </recommendedName>
</protein>
<evidence type="ECO:0000259" key="1">
    <source>
        <dbReference type="PROSITE" id="PS50902"/>
    </source>
</evidence>
<dbReference type="InterPro" id="IPR029039">
    <property type="entry name" value="Flavoprotein-like_sf"/>
</dbReference>
<evidence type="ECO:0000313" key="3">
    <source>
        <dbReference type="Proteomes" id="UP000093352"/>
    </source>
</evidence>
<keyword evidence="3" id="KW-1185">Reference proteome</keyword>
<dbReference type="Gene3D" id="3.40.50.360">
    <property type="match status" value="1"/>
</dbReference>
<accession>A0A371INQ1</accession>
<reference evidence="2 3" key="1">
    <citation type="journal article" date="2016" name="Genome Announc.">
        <title>Draft Genome Sequence of Criibacterium bergeronii gen. nov., sp. nov., Strain CCRI-22567T, Isolated from a Vaginal Sample from a Woman with Bacterial Vaginosis.</title>
        <authorList>
            <person name="Maheux A.F."/>
            <person name="Berube E."/>
            <person name="Boudreau D.K."/>
            <person name="Raymond F."/>
            <person name="Corbeil J."/>
            <person name="Roy P.H."/>
            <person name="Boissinot M."/>
            <person name="Omar R.F."/>
        </authorList>
    </citation>
    <scope>NUCLEOTIDE SEQUENCE [LARGE SCALE GENOMIC DNA]</scope>
    <source>
        <strain evidence="2 3">CCRI-22567</strain>
    </source>
</reference>
<dbReference type="GO" id="GO:0016651">
    <property type="term" value="F:oxidoreductase activity, acting on NAD(P)H"/>
    <property type="evidence" value="ECO:0007669"/>
    <property type="project" value="UniProtKB-ARBA"/>
</dbReference>
<dbReference type="SUPFAM" id="SSF52218">
    <property type="entry name" value="Flavoproteins"/>
    <property type="match status" value="1"/>
</dbReference>
<sequence>MYNKINLLYFSPTGNSKKVVETIGKELGEIKIVYDLTLKPNRQNQIQFGSDDLVVCGVPVYGGRLS</sequence>
<dbReference type="Proteomes" id="UP000093352">
    <property type="component" value="Unassembled WGS sequence"/>
</dbReference>
<evidence type="ECO:0000313" key="2">
    <source>
        <dbReference type="EMBL" id="RDY22060.1"/>
    </source>
</evidence>
<dbReference type="GO" id="GO:0010181">
    <property type="term" value="F:FMN binding"/>
    <property type="evidence" value="ECO:0007669"/>
    <property type="project" value="InterPro"/>
</dbReference>
<dbReference type="AlphaFoldDB" id="A0A371INQ1"/>